<name>A0A433HJN1_9BACI</name>
<organism evidence="1 2">
    <name type="scientific">Peribacillus cavernae</name>
    <dbReference type="NCBI Taxonomy" id="1674310"/>
    <lineage>
        <taxon>Bacteria</taxon>
        <taxon>Bacillati</taxon>
        <taxon>Bacillota</taxon>
        <taxon>Bacilli</taxon>
        <taxon>Bacillales</taxon>
        <taxon>Bacillaceae</taxon>
        <taxon>Peribacillus</taxon>
    </lineage>
</organism>
<gene>
    <name evidence="1" type="ORF">ELQ35_12660</name>
</gene>
<dbReference type="RefSeq" id="WP_126865190.1">
    <property type="nucleotide sequence ID" value="NZ_JAUSTX010000003.1"/>
</dbReference>
<evidence type="ECO:0000313" key="1">
    <source>
        <dbReference type="EMBL" id="RUQ28429.1"/>
    </source>
</evidence>
<proteinExistence type="predicted"/>
<dbReference type="AlphaFoldDB" id="A0A433HJN1"/>
<dbReference type="Proteomes" id="UP000267430">
    <property type="component" value="Unassembled WGS sequence"/>
</dbReference>
<dbReference type="OrthoDB" id="2969575at2"/>
<sequence>MKLFEMMINHKVNTITPNELLKLARQYDVDLKPDQARIVSKIVAGKNINVFNKTERLKALELVSAQTGLATSKELETIFNQLTANL</sequence>
<protein>
    <submittedName>
        <fullName evidence="1">DUF2624 domain-containing protein</fullName>
    </submittedName>
</protein>
<reference evidence="1 2" key="1">
    <citation type="submission" date="2018-12" db="EMBL/GenBank/DDBJ databases">
        <title>Bacillus chawlae sp. nov., Bacillus glennii sp. nov., and Bacillus saganii sp. nov. Isolated from the Vehicle Assembly Building at Kennedy Space Center where the Viking Spacecraft were Assembled.</title>
        <authorList>
            <person name="Seuylemezian A."/>
            <person name="Vaishampayan P."/>
        </authorList>
    </citation>
    <scope>NUCLEOTIDE SEQUENCE [LARGE SCALE GENOMIC DNA]</scope>
    <source>
        <strain evidence="1 2">L5</strain>
    </source>
</reference>
<keyword evidence="2" id="KW-1185">Reference proteome</keyword>
<dbReference type="EMBL" id="RYZZ01000016">
    <property type="protein sequence ID" value="RUQ28429.1"/>
    <property type="molecule type" value="Genomic_DNA"/>
</dbReference>
<dbReference type="Pfam" id="PF11116">
    <property type="entry name" value="DUF2624"/>
    <property type="match status" value="1"/>
</dbReference>
<dbReference type="InterPro" id="IPR020277">
    <property type="entry name" value="DUF2624"/>
</dbReference>
<comment type="caution">
    <text evidence="1">The sequence shown here is derived from an EMBL/GenBank/DDBJ whole genome shotgun (WGS) entry which is preliminary data.</text>
</comment>
<evidence type="ECO:0000313" key="2">
    <source>
        <dbReference type="Proteomes" id="UP000267430"/>
    </source>
</evidence>
<accession>A0A433HJN1</accession>